<reference evidence="3 4" key="1">
    <citation type="submission" date="2019-07" db="EMBL/GenBank/DDBJ databases">
        <title>Whole genome shotgun sequence of Segetibacter aerophilus NBRC 106135.</title>
        <authorList>
            <person name="Hosoyama A."/>
            <person name="Uohara A."/>
            <person name="Ohji S."/>
            <person name="Ichikawa N."/>
        </authorList>
    </citation>
    <scope>NUCLEOTIDE SEQUENCE [LARGE SCALE GENOMIC DNA]</scope>
    <source>
        <strain evidence="3 4">NBRC 106135</strain>
    </source>
</reference>
<dbReference type="RefSeq" id="WP_147205408.1">
    <property type="nucleotide sequence ID" value="NZ_BJYT01000019.1"/>
</dbReference>
<comment type="caution">
    <text evidence="3">The sequence shown here is derived from an EMBL/GenBank/DDBJ whole genome shotgun (WGS) entry which is preliminary data.</text>
</comment>
<sequence>MKLAPFFFICFLLFTISISAQTKGWQNLFNGKDLTGWRQLNGKAKYEVKNGEIVGTTVPNEPNSFLATDIDYSDFILDLELLVDTSMNSGLQIRSLSTPEYSNGRVHGYQVEVDPSDRQWSGGLYDEARRGWLYSLELNPAGKKAFKKDGWNKYHIECIGNSIRTWLNGIPTSNVVDAMTPKGFIALQVHAVRDAAHAGKQIRWRNIRIKTTDLKPSPPDNIFVVNLVPNNLSAQEQKNGYSFLWDGQTTKGWRGAYKPTFPSKGWEMSNGELSIEKSNGRESTNGGDIVTEKMFSSFELKFDFKLTEGANSGVKYFVTETEGNAGSAIGLEYQVLDDDKHPDAKLGMNGNRTLSSLYDLIPSNKPSAAIKKIGEWNQGMVRVYPNNKVEHWLNGYKVLEYQRGSADFLNYVSKSKFKDRPNFGVAKQGRILIQDHGDKVYFRSIKIRQL</sequence>
<evidence type="ECO:0000259" key="2">
    <source>
        <dbReference type="Pfam" id="PF06439"/>
    </source>
</evidence>
<dbReference type="Gene3D" id="2.60.120.560">
    <property type="entry name" value="Exo-inulinase, domain 1"/>
    <property type="match status" value="2"/>
</dbReference>
<feature type="domain" description="3-keto-alpha-glucoside-1,2-lyase/3-keto-2-hydroxy-glucal hydratase" evidence="2">
    <location>
        <begin position="244"/>
        <end position="448"/>
    </location>
</feature>
<dbReference type="InterPro" id="IPR010496">
    <property type="entry name" value="AL/BT2_dom"/>
</dbReference>
<feature type="signal peptide" evidence="1">
    <location>
        <begin position="1"/>
        <end position="20"/>
    </location>
</feature>
<evidence type="ECO:0000313" key="4">
    <source>
        <dbReference type="Proteomes" id="UP000321513"/>
    </source>
</evidence>
<accession>A0A512BH49</accession>
<dbReference type="Proteomes" id="UP000321513">
    <property type="component" value="Unassembled WGS sequence"/>
</dbReference>
<dbReference type="GO" id="GO:0016787">
    <property type="term" value="F:hydrolase activity"/>
    <property type="evidence" value="ECO:0007669"/>
    <property type="project" value="InterPro"/>
</dbReference>
<gene>
    <name evidence="3" type="ORF">SAE01_37920</name>
</gene>
<feature type="domain" description="3-keto-alpha-glucoside-1,2-lyase/3-keto-2-hydroxy-glucal hydratase" evidence="2">
    <location>
        <begin position="24"/>
        <end position="210"/>
    </location>
</feature>
<name>A0A512BH49_9BACT</name>
<feature type="chain" id="PRO_5022173687" description="3-keto-alpha-glucoside-1,2-lyase/3-keto-2-hydroxy-glucal hydratase domain-containing protein" evidence="1">
    <location>
        <begin position="21"/>
        <end position="450"/>
    </location>
</feature>
<organism evidence="3 4">
    <name type="scientific">Segetibacter aerophilus</name>
    <dbReference type="NCBI Taxonomy" id="670293"/>
    <lineage>
        <taxon>Bacteria</taxon>
        <taxon>Pseudomonadati</taxon>
        <taxon>Bacteroidota</taxon>
        <taxon>Chitinophagia</taxon>
        <taxon>Chitinophagales</taxon>
        <taxon>Chitinophagaceae</taxon>
        <taxon>Segetibacter</taxon>
    </lineage>
</organism>
<keyword evidence="1" id="KW-0732">Signal</keyword>
<keyword evidence="4" id="KW-1185">Reference proteome</keyword>
<dbReference type="AlphaFoldDB" id="A0A512BH49"/>
<dbReference type="OrthoDB" id="659240at2"/>
<protein>
    <recommendedName>
        <fullName evidence="2">3-keto-alpha-glucoside-1,2-lyase/3-keto-2-hydroxy-glucal hydratase domain-containing protein</fullName>
    </recommendedName>
</protein>
<dbReference type="EMBL" id="BJYT01000019">
    <property type="protein sequence ID" value="GEO11296.1"/>
    <property type="molecule type" value="Genomic_DNA"/>
</dbReference>
<evidence type="ECO:0000256" key="1">
    <source>
        <dbReference type="SAM" id="SignalP"/>
    </source>
</evidence>
<evidence type="ECO:0000313" key="3">
    <source>
        <dbReference type="EMBL" id="GEO11296.1"/>
    </source>
</evidence>
<proteinExistence type="predicted"/>
<dbReference type="Pfam" id="PF06439">
    <property type="entry name" value="3keto-disac_hyd"/>
    <property type="match status" value="2"/>
</dbReference>